<accession>A0A0P4RIX8</accession>
<protein>
    <submittedName>
        <fullName evidence="1">Exo-alpha-sialidase</fullName>
    </submittedName>
</protein>
<name>A0A0P4RIX8_9ACTN</name>
<proteinExistence type="predicted"/>
<organism evidence="1 2">
    <name type="scientific">Streptomyces lydicamycinicus</name>
    <dbReference type="NCBI Taxonomy" id="1546107"/>
    <lineage>
        <taxon>Bacteria</taxon>
        <taxon>Bacillati</taxon>
        <taxon>Actinomycetota</taxon>
        <taxon>Actinomycetes</taxon>
        <taxon>Kitasatosporales</taxon>
        <taxon>Streptomycetaceae</taxon>
        <taxon>Streptomyces</taxon>
    </lineage>
</organism>
<reference evidence="1 2" key="2">
    <citation type="journal article" date="2015" name="Stand. Genomic Sci.">
        <title>Draft genome sequence of marine-derived Streptomyces sp. TP-A0598, a producer of anti-MRSA antibiotic lydicamycins.</title>
        <authorList>
            <person name="Komaki H."/>
            <person name="Ichikawa N."/>
            <person name="Hosoyama A."/>
            <person name="Fujita N."/>
            <person name="Igarashi Y."/>
        </authorList>
    </citation>
    <scope>NUCLEOTIDE SEQUENCE [LARGE SCALE GENOMIC DNA]</scope>
    <source>
        <strain evidence="1 2">NBRC 110027</strain>
    </source>
</reference>
<comment type="caution">
    <text evidence="1">The sequence shown here is derived from an EMBL/GenBank/DDBJ whole genome shotgun (WGS) entry which is preliminary data.</text>
</comment>
<evidence type="ECO:0000313" key="1">
    <source>
        <dbReference type="EMBL" id="GAO13022.1"/>
    </source>
</evidence>
<reference evidence="2" key="1">
    <citation type="submission" date="2014-09" db="EMBL/GenBank/DDBJ databases">
        <title>Whole genome shotgun sequence of Streptomyces sp. NBRC 110027.</title>
        <authorList>
            <person name="Komaki H."/>
            <person name="Ichikawa N."/>
            <person name="Katano-Makiyama Y."/>
            <person name="Hosoyama A."/>
            <person name="Hashimoto M."/>
            <person name="Uohara A."/>
            <person name="Kitahashi Y."/>
            <person name="Ohji S."/>
            <person name="Kimura A."/>
            <person name="Yamazoe A."/>
            <person name="Igarashi Y."/>
            <person name="Fujita N."/>
        </authorList>
    </citation>
    <scope>NUCLEOTIDE SEQUENCE [LARGE SCALE GENOMIC DNA]</scope>
    <source>
        <strain evidence="2">NBRC 110027</strain>
    </source>
</reference>
<dbReference type="AlphaFoldDB" id="A0A0P4RIX8"/>
<dbReference type="Proteomes" id="UP000048965">
    <property type="component" value="Unassembled WGS sequence"/>
</dbReference>
<gene>
    <name evidence="1" type="ORF">TPA0598_17_00030</name>
</gene>
<evidence type="ECO:0000313" key="2">
    <source>
        <dbReference type="Proteomes" id="UP000048965"/>
    </source>
</evidence>
<keyword evidence="2" id="KW-1185">Reference proteome</keyword>
<sequence>MLGPGKLPFPPVLLRPISGALHQTSGGTLSLSGVRLTVSGAMLIISGCLGGRAGTLVRALR</sequence>
<dbReference type="EMBL" id="BBNO01000017">
    <property type="protein sequence ID" value="GAO13022.1"/>
    <property type="molecule type" value="Genomic_DNA"/>
</dbReference>